<dbReference type="AlphaFoldDB" id="A0A133RZU4"/>
<dbReference type="EMBL" id="LRQR01000050">
    <property type="protein sequence ID" value="KXA61307.1"/>
    <property type="molecule type" value="Genomic_DNA"/>
</dbReference>
<protein>
    <submittedName>
        <fullName evidence="1">Uncharacterized protein</fullName>
    </submittedName>
</protein>
<evidence type="ECO:0000313" key="1">
    <source>
        <dbReference type="EMBL" id="KXA61307.1"/>
    </source>
</evidence>
<accession>A0A133RZU4</accession>
<dbReference type="PATRIC" id="fig|28037.231.peg.802"/>
<dbReference type="RefSeq" id="WP_060805652.1">
    <property type="nucleotide sequence ID" value="NZ_KQ957867.1"/>
</dbReference>
<dbReference type="Proteomes" id="UP000070065">
    <property type="component" value="Unassembled WGS sequence"/>
</dbReference>
<evidence type="ECO:0000313" key="2">
    <source>
        <dbReference type="Proteomes" id="UP000070065"/>
    </source>
</evidence>
<comment type="caution">
    <text evidence="1">The sequence shown here is derived from an EMBL/GenBank/DDBJ whole genome shotgun (WGS) entry which is preliminary data.</text>
</comment>
<gene>
    <name evidence="1" type="ORF">HMPREF3228_00806</name>
</gene>
<reference evidence="1 2" key="1">
    <citation type="submission" date="2016-01" db="EMBL/GenBank/DDBJ databases">
        <authorList>
            <person name="Oliw E.H."/>
        </authorList>
    </citation>
    <scope>NUCLEOTIDE SEQUENCE [LARGE SCALE GENOMIC DNA]</scope>
    <source>
        <strain evidence="1 2">CMW7705B</strain>
    </source>
</reference>
<proteinExistence type="predicted"/>
<organism evidence="1 2">
    <name type="scientific">Streptococcus mitis</name>
    <dbReference type="NCBI Taxonomy" id="28037"/>
    <lineage>
        <taxon>Bacteria</taxon>
        <taxon>Bacillati</taxon>
        <taxon>Bacillota</taxon>
        <taxon>Bacilli</taxon>
        <taxon>Lactobacillales</taxon>
        <taxon>Streptococcaceae</taxon>
        <taxon>Streptococcus</taxon>
        <taxon>Streptococcus mitis group</taxon>
    </lineage>
</organism>
<sequence>MENLEEIYENLYDFVKNLEILIQKNIFNNQQIDEIHCFVNEIMTLCKSKKFNLTSTDLKSLSSLNELLIKTPDSAKLYLIEQVENFYTDVLEPTKNELY</sequence>
<name>A0A133RZU4_STRMT</name>